<protein>
    <recommendedName>
        <fullName evidence="4">Serine/threonine protein kinase</fullName>
    </recommendedName>
</protein>
<gene>
    <name evidence="2" type="ORF">GCM10022231_33410</name>
</gene>
<dbReference type="PROSITE" id="PS51257">
    <property type="entry name" value="PROKAR_LIPOPROTEIN"/>
    <property type="match status" value="1"/>
</dbReference>
<proteinExistence type="predicted"/>
<keyword evidence="3" id="KW-1185">Reference proteome</keyword>
<evidence type="ECO:0000313" key="3">
    <source>
        <dbReference type="Proteomes" id="UP001418444"/>
    </source>
</evidence>
<feature type="transmembrane region" description="Helical" evidence="1">
    <location>
        <begin position="164"/>
        <end position="185"/>
    </location>
</feature>
<dbReference type="InterPro" id="IPR008993">
    <property type="entry name" value="TIMP-like_OB-fold"/>
</dbReference>
<keyword evidence="1" id="KW-0812">Transmembrane</keyword>
<evidence type="ECO:0000313" key="2">
    <source>
        <dbReference type="EMBL" id="GAA3969485.1"/>
    </source>
</evidence>
<name>A0ABP7PQW6_9ACTN</name>
<evidence type="ECO:0008006" key="4">
    <source>
        <dbReference type="Google" id="ProtNLM"/>
    </source>
</evidence>
<sequence length="189" mass="18983">MIGRRIAAVVLLGAVGLLGSVVLAPGIACACSCIALAPESVVERASAVVVGTPVAVEESGTRARYTVDVARSYKQAVPERITVSSPSTSAACGLSPELNVERVIVLAGPLEDTNPEAAPDADWHTTLCQNLGATEEILAHAGEPIAPTAADADDPGGLSAGARAGIVAGAVGGLLVLAAAGWLLVRRFR</sequence>
<reference evidence="3" key="1">
    <citation type="journal article" date="2019" name="Int. J. Syst. Evol. Microbiol.">
        <title>The Global Catalogue of Microorganisms (GCM) 10K type strain sequencing project: providing services to taxonomists for standard genome sequencing and annotation.</title>
        <authorList>
            <consortium name="The Broad Institute Genomics Platform"/>
            <consortium name="The Broad Institute Genome Sequencing Center for Infectious Disease"/>
            <person name="Wu L."/>
            <person name="Ma J."/>
        </authorList>
    </citation>
    <scope>NUCLEOTIDE SEQUENCE [LARGE SCALE GENOMIC DNA]</scope>
    <source>
        <strain evidence="3">JCM 16923</strain>
    </source>
</reference>
<dbReference type="Proteomes" id="UP001418444">
    <property type="component" value="Unassembled WGS sequence"/>
</dbReference>
<keyword evidence="1" id="KW-0472">Membrane</keyword>
<organism evidence="2 3">
    <name type="scientific">Gordonia caeni</name>
    <dbReference type="NCBI Taxonomy" id="1007097"/>
    <lineage>
        <taxon>Bacteria</taxon>
        <taxon>Bacillati</taxon>
        <taxon>Actinomycetota</taxon>
        <taxon>Actinomycetes</taxon>
        <taxon>Mycobacteriales</taxon>
        <taxon>Gordoniaceae</taxon>
        <taxon>Gordonia</taxon>
    </lineage>
</organism>
<evidence type="ECO:0000256" key="1">
    <source>
        <dbReference type="SAM" id="Phobius"/>
    </source>
</evidence>
<dbReference type="Gene3D" id="2.40.50.120">
    <property type="match status" value="1"/>
</dbReference>
<keyword evidence="1" id="KW-1133">Transmembrane helix</keyword>
<dbReference type="EMBL" id="BAAAZW010000012">
    <property type="protein sequence ID" value="GAA3969485.1"/>
    <property type="molecule type" value="Genomic_DNA"/>
</dbReference>
<dbReference type="SUPFAM" id="SSF50242">
    <property type="entry name" value="TIMP-like"/>
    <property type="match status" value="1"/>
</dbReference>
<comment type="caution">
    <text evidence="2">The sequence shown here is derived from an EMBL/GenBank/DDBJ whole genome shotgun (WGS) entry which is preliminary data.</text>
</comment>
<accession>A0ABP7PQW6</accession>